<dbReference type="RefSeq" id="WP_198060407.1">
    <property type="nucleotide sequence ID" value="NZ_CP065856.1"/>
</dbReference>
<feature type="region of interest" description="Disordered" evidence="1">
    <location>
        <begin position="491"/>
        <end position="527"/>
    </location>
</feature>
<proteinExistence type="predicted"/>
<accession>A0A7T3FVR5</accession>
<feature type="region of interest" description="Disordered" evidence="1">
    <location>
        <begin position="1"/>
        <end position="22"/>
    </location>
</feature>
<evidence type="ECO:0000313" key="2">
    <source>
        <dbReference type="EMBL" id="QPV61577.1"/>
    </source>
</evidence>
<gene>
    <name evidence="2" type="ORF">I7X12_12485</name>
</gene>
<dbReference type="EMBL" id="CP065856">
    <property type="protein sequence ID" value="QPV61577.1"/>
    <property type="molecule type" value="Genomic_DNA"/>
</dbReference>
<dbReference type="GeneID" id="60589324"/>
<evidence type="ECO:0000313" key="3">
    <source>
        <dbReference type="Proteomes" id="UP000595001"/>
    </source>
</evidence>
<dbReference type="Proteomes" id="UP000595001">
    <property type="component" value="Chromosome"/>
</dbReference>
<dbReference type="KEGG" id="hlt:I7X12_12485"/>
<sequence length="638" mass="69221">MTDATSHTRGLKAHFPAKQSENRMYGKTATDMALNSKLMTIPREAIQNTDDAGLVGETPKLVFRFETLEGDVLEKFLTAIDWEELRKHMEAVAETDDSIGIEEALQQVRNGALNVLVVEDKHAEGLDGAEDSKKTNYSSLVKDFGITTKEGDQAGSEGVGSSIFYGFSGFKTVLFNTVPANLAGGETPPRLVGRVDLPDHELRGKPYSGDGWLGVESTGYDRPVSAWSEAAEAVGEDLNISRPDEPGTSIAIVGFREPTRSTRSPDEVVNRLYEATAQHYWPALVDGSIEVSVQGPSDPEPRPVEPKTVPKIAPYIKAYERVASADDSLDEEGTVVTSAIPFQVPPLKGGTTHPESQLRLVVRRPDEDDPNAFRNKVALFRGARHVVKYRKYGHVARTAGQDFVGLLLVGGANQGLGEELSDENQAAERFFRDAEPEEHDNWTDGTSKLENRYEGDGLDLIRDLLRNRVQDELHDVLATAKTDDEDRLRNAGKEFPFFPNSRSGSGGPGGGGGGGGSSPFEEVSSESHFDGRFHHYDGKLVTADASPGKWKATVEIEEVDGANRKLDSVDVAGVDAPLATRDEVVDGVAELEFPAGTRTAEFNVESVEVGDGGDLLGGGQTRLKIGYDFDEDDEEDDS</sequence>
<dbReference type="AlphaFoldDB" id="A0A7T3FVR5"/>
<keyword evidence="3" id="KW-1185">Reference proteome</keyword>
<reference evidence="2 3" key="1">
    <citation type="submission" date="2020-12" db="EMBL/GenBank/DDBJ databases">
        <title>Halosimplex halophilum sp. nov. and Halosimplex salinum sp. nov., two new members of the genus Halosimplex.</title>
        <authorList>
            <person name="Cui H.L."/>
        </authorList>
    </citation>
    <scope>NUCLEOTIDE SEQUENCE [LARGE SCALE GENOMIC DNA]</scope>
    <source>
        <strain evidence="2 3">YGH94</strain>
    </source>
</reference>
<protein>
    <submittedName>
        <fullName evidence="2">Uncharacterized protein</fullName>
    </submittedName>
</protein>
<organism evidence="2 3">
    <name type="scientific">Halosimplex litoreum</name>
    <dbReference type="NCBI Taxonomy" id="1198301"/>
    <lineage>
        <taxon>Archaea</taxon>
        <taxon>Methanobacteriati</taxon>
        <taxon>Methanobacteriota</taxon>
        <taxon>Stenosarchaea group</taxon>
        <taxon>Halobacteria</taxon>
        <taxon>Halobacteriales</taxon>
        <taxon>Haloarculaceae</taxon>
        <taxon>Halosimplex</taxon>
    </lineage>
</organism>
<evidence type="ECO:0000256" key="1">
    <source>
        <dbReference type="SAM" id="MobiDB-lite"/>
    </source>
</evidence>
<name>A0A7T3FVR5_9EURY</name>
<dbReference type="OrthoDB" id="289661at2157"/>
<feature type="compositionally biased region" description="Gly residues" evidence="1">
    <location>
        <begin position="504"/>
        <end position="517"/>
    </location>
</feature>